<dbReference type="EMBL" id="BMYO01000001">
    <property type="protein sequence ID" value="GHD55057.1"/>
    <property type="molecule type" value="Genomic_DNA"/>
</dbReference>
<evidence type="ECO:0000256" key="6">
    <source>
        <dbReference type="SAM" id="Phobius"/>
    </source>
</evidence>
<comment type="subcellular location">
    <subcellularLocation>
        <location evidence="1">Cell membrane</location>
        <topology evidence="1">Multi-pass membrane protein</topology>
    </subcellularLocation>
</comment>
<protein>
    <recommendedName>
        <fullName evidence="7">ABC3 transporter permease C-terminal domain-containing protein</fullName>
    </recommendedName>
</protein>
<name>A0ABQ3GV77_9NEIS</name>
<feature type="transmembrane region" description="Helical" evidence="6">
    <location>
        <begin position="301"/>
        <end position="320"/>
    </location>
</feature>
<feature type="transmembrane region" description="Helical" evidence="6">
    <location>
        <begin position="779"/>
        <end position="799"/>
    </location>
</feature>
<dbReference type="InterPro" id="IPR003838">
    <property type="entry name" value="ABC3_permease_C"/>
</dbReference>
<feature type="transmembrane region" description="Helical" evidence="6">
    <location>
        <begin position="408"/>
        <end position="434"/>
    </location>
</feature>
<dbReference type="Pfam" id="PF02687">
    <property type="entry name" value="FtsX"/>
    <property type="match status" value="2"/>
</dbReference>
<feature type="transmembrane region" description="Helical" evidence="6">
    <location>
        <begin position="745"/>
        <end position="767"/>
    </location>
</feature>
<proteinExistence type="predicted"/>
<feature type="transmembrane region" description="Helical" evidence="6">
    <location>
        <begin position="384"/>
        <end position="402"/>
    </location>
</feature>
<keyword evidence="3 6" id="KW-0812">Transmembrane</keyword>
<reference evidence="9" key="1">
    <citation type="journal article" date="2019" name="Int. J. Syst. Evol. Microbiol.">
        <title>The Global Catalogue of Microorganisms (GCM) 10K type strain sequencing project: providing services to taxonomists for standard genome sequencing and annotation.</title>
        <authorList>
            <consortium name="The Broad Institute Genomics Platform"/>
            <consortium name="The Broad Institute Genome Sequencing Center for Infectious Disease"/>
            <person name="Wu L."/>
            <person name="Ma J."/>
        </authorList>
    </citation>
    <scope>NUCLEOTIDE SEQUENCE [LARGE SCALE GENOMIC DNA]</scope>
    <source>
        <strain evidence="9">KCTC 23701</strain>
    </source>
</reference>
<organism evidence="8 9">
    <name type="scientific">Jeongeupia chitinilytica</name>
    <dbReference type="NCBI Taxonomy" id="1041641"/>
    <lineage>
        <taxon>Bacteria</taxon>
        <taxon>Pseudomonadati</taxon>
        <taxon>Pseudomonadota</taxon>
        <taxon>Betaproteobacteria</taxon>
        <taxon>Neisseriales</taxon>
        <taxon>Chitinibacteraceae</taxon>
        <taxon>Jeongeupia</taxon>
    </lineage>
</organism>
<evidence type="ECO:0000256" key="2">
    <source>
        <dbReference type="ARBA" id="ARBA00022475"/>
    </source>
</evidence>
<evidence type="ECO:0000259" key="7">
    <source>
        <dbReference type="Pfam" id="PF02687"/>
    </source>
</evidence>
<dbReference type="Proteomes" id="UP000604737">
    <property type="component" value="Unassembled WGS sequence"/>
</dbReference>
<evidence type="ECO:0000256" key="1">
    <source>
        <dbReference type="ARBA" id="ARBA00004651"/>
    </source>
</evidence>
<comment type="caution">
    <text evidence="8">The sequence shown here is derived from an EMBL/GenBank/DDBJ whole genome shotgun (WGS) entry which is preliminary data.</text>
</comment>
<feature type="domain" description="ABC3 transporter permease C-terminal" evidence="7">
    <location>
        <begin position="696"/>
        <end position="805"/>
    </location>
</feature>
<dbReference type="PANTHER" id="PTHR30287">
    <property type="entry name" value="MEMBRANE COMPONENT OF PREDICTED ABC SUPERFAMILY METABOLITE UPTAKE TRANSPORTER"/>
    <property type="match status" value="1"/>
</dbReference>
<dbReference type="RefSeq" id="WP_189458123.1">
    <property type="nucleotide sequence ID" value="NZ_BMYO01000001.1"/>
</dbReference>
<feature type="transmembrane region" description="Helical" evidence="6">
    <location>
        <begin position="20"/>
        <end position="39"/>
    </location>
</feature>
<dbReference type="InterPro" id="IPR038766">
    <property type="entry name" value="Membrane_comp_ABC_pdt"/>
</dbReference>
<sequence>MKLALRQFRRGLAAGDYRTLIAALVVTIAALTAVGLFAGRMAKLLNTEANNLLAADAVLTADHPIPAHFAGAARAAGLVVAQTQAFPSMAAKGDAAVLASVKVIDGAYPLRGKLWLTGHAESATGAPPAGSVWLDPRLANRLNLKVGDALRLGNTQFNVAALIEREPDAALDFASLQPRLMMNAADLARTGLVGFGSRIKYRLLVAGPPQAVAAWQQQARSALARGERLEDVREARPEVKTALERAETFLRLVTLLAATLSGTAVLLAARRFAARRADAVALYVTLGATRAQIRGILLGELLLLFVFGALAGGALGWGAQEVLGWAVRDRLPAPLPAGSVWPWIAACGFGGVLLIGVAGPALLRLAATPPIRVLRRETTAPPRLWLTLALTGIATAALFVGVAGNAKLAAIVAAGIAGALLAAGLLGWALLLLFGRFAKGFAARIAVRQLARRRWLAAAQLGALAVGLLGLWLLTVVERDLLSAWEKRVPVDAPNQFAINIQPDQAASFDKAFADAGFAPPALQPMIRGRWVAQNGKPVDPKRFEEDRAQRLAEREFNLSWGETLRADNRLDAGTPLDESKPGYSVEAGLAKTLGIRLGDTLTFDVAGTWVSAPVVNLRTVDWDSFRVNFFVVGTRSLFAELPASLITSFHLPVERRDVVARWSAQFPNVTFIDVGEVLGEVRRVLELASSALRLVFGFCLAAGLTVLLAALETTAPERRREAAVMRALGASRAQITRVQWIEGAAIGATAGLVAGVAASVSGWLLAREVLELTVPWNWQLPLMSLATGVLLAALITAWERRQLSRASALRLLRDPG</sequence>
<evidence type="ECO:0000256" key="4">
    <source>
        <dbReference type="ARBA" id="ARBA00022989"/>
    </source>
</evidence>
<keyword evidence="4 6" id="KW-1133">Transmembrane helix</keyword>
<keyword evidence="9" id="KW-1185">Reference proteome</keyword>
<evidence type="ECO:0000256" key="3">
    <source>
        <dbReference type="ARBA" id="ARBA00022692"/>
    </source>
</evidence>
<keyword evidence="5 6" id="KW-0472">Membrane</keyword>
<feature type="transmembrane region" description="Helical" evidence="6">
    <location>
        <begin position="455"/>
        <end position="474"/>
    </location>
</feature>
<feature type="transmembrane region" description="Helical" evidence="6">
    <location>
        <begin position="692"/>
        <end position="712"/>
    </location>
</feature>
<feature type="transmembrane region" description="Helical" evidence="6">
    <location>
        <begin position="340"/>
        <end position="363"/>
    </location>
</feature>
<feature type="domain" description="ABC3 transporter permease C-terminal" evidence="7">
    <location>
        <begin position="253"/>
        <end position="364"/>
    </location>
</feature>
<evidence type="ECO:0000313" key="8">
    <source>
        <dbReference type="EMBL" id="GHD55057.1"/>
    </source>
</evidence>
<evidence type="ECO:0000256" key="5">
    <source>
        <dbReference type="ARBA" id="ARBA00023136"/>
    </source>
</evidence>
<dbReference type="PANTHER" id="PTHR30287:SF1">
    <property type="entry name" value="INNER MEMBRANE PROTEIN"/>
    <property type="match status" value="1"/>
</dbReference>
<accession>A0ABQ3GV77</accession>
<feature type="transmembrane region" description="Helical" evidence="6">
    <location>
        <begin position="249"/>
        <end position="269"/>
    </location>
</feature>
<keyword evidence="2" id="KW-1003">Cell membrane</keyword>
<gene>
    <name evidence="8" type="ORF">GCM10007350_00200</name>
</gene>
<evidence type="ECO:0000313" key="9">
    <source>
        <dbReference type="Proteomes" id="UP000604737"/>
    </source>
</evidence>